<dbReference type="InterPro" id="IPR046496">
    <property type="entry name" value="DUF6589"/>
</dbReference>
<evidence type="ECO:0000259" key="1">
    <source>
        <dbReference type="Pfam" id="PF20231"/>
    </source>
</evidence>
<organism evidence="2 4">
    <name type="scientific">Puccinia graminis f. sp. tritici</name>
    <dbReference type="NCBI Taxonomy" id="56615"/>
    <lineage>
        <taxon>Eukaryota</taxon>
        <taxon>Fungi</taxon>
        <taxon>Dikarya</taxon>
        <taxon>Basidiomycota</taxon>
        <taxon>Pucciniomycotina</taxon>
        <taxon>Pucciniomycetes</taxon>
        <taxon>Pucciniales</taxon>
        <taxon>Pucciniaceae</taxon>
        <taxon>Puccinia</taxon>
    </lineage>
</organism>
<reference evidence="4 5" key="1">
    <citation type="submission" date="2019-05" db="EMBL/GenBank/DDBJ databases">
        <title>Emergence of the Ug99 lineage of the wheat stem rust pathogen through somatic hybridization.</title>
        <authorList>
            <person name="Li F."/>
            <person name="Upadhyaya N.M."/>
            <person name="Sperschneider J."/>
            <person name="Matny O."/>
            <person name="Nguyen-Phuc H."/>
            <person name="Mago R."/>
            <person name="Raley C."/>
            <person name="Miller M.E."/>
            <person name="Silverstein K.A.T."/>
            <person name="Henningsen E."/>
            <person name="Hirsch C.D."/>
            <person name="Visser B."/>
            <person name="Pretorius Z.A."/>
            <person name="Steffenson B.J."/>
            <person name="Schwessinger B."/>
            <person name="Dodds P.N."/>
            <person name="Figueroa M."/>
        </authorList>
    </citation>
    <scope>NUCLEOTIDE SEQUENCE [LARGE SCALE GENOMIC DNA]</scope>
    <source>
        <strain evidence="2">21-0</strain>
        <strain evidence="3 5">Ug99</strain>
    </source>
</reference>
<keyword evidence="4" id="KW-1185">Reference proteome</keyword>
<evidence type="ECO:0000313" key="5">
    <source>
        <dbReference type="Proteomes" id="UP000325313"/>
    </source>
</evidence>
<name>A0A5B0QJC2_PUCGR</name>
<sequence>MESPAETHKVLSVCKLLNSTPAKMTPKRFLEIFVESNNSELAYLRRLWAQPKGLSLTMGLIKLLREEVVGSEGGRKAWTDFIEEQVGLTFHVGLHPGRELMRNVSFAQAIGILASQEPPRGNYPRGSFHSSVTVDEAFFSSYQQEAHEKTLIEEHTPFLYSLINGMLCARGQANDQAGEDIDAHEESAYFSGSVTPEIFDDAGYGQRSLGQAHINERFSRIAATICAMVSFAHNRRHNGLQLLNAVRFTACGVSERVHEYLHYLALCSSRSTAMSALNTLSREGQAAIRKAMAIKDGCPIAPTICIDNIDMEQRVHDLSVGNRSKTFRGTWGYIHLPNASFLRSLNPDELTLQAYLDSLKKVRSFSIEPKHFMPNAQGVMGEIRVWKSQIAKVLMEHLAIPSVKSSSIPIEPPAIELISHEKPTIRMLKLMDVSDNSAESIGQVFSTILHQSGMLEADFHGRLQHMDGDLGTVQNFNSLRSQRMPSPYGKESLSNVVFQLGASHTMWNVASTIFSHHFGDPSDQSNIGAWQFLEALGFPSDKAIQKKDFTLMINQMERVMEATLYYCLR</sequence>
<comment type="caution">
    <text evidence="2">The sequence shown here is derived from an EMBL/GenBank/DDBJ whole genome shotgun (WGS) entry which is preliminary data.</text>
</comment>
<dbReference type="Proteomes" id="UP000324748">
    <property type="component" value="Unassembled WGS sequence"/>
</dbReference>
<feature type="domain" description="DUF6589" evidence="1">
    <location>
        <begin position="385"/>
        <end position="568"/>
    </location>
</feature>
<proteinExistence type="predicted"/>
<accession>A0A5B0QJC2</accession>
<dbReference type="OrthoDB" id="2497742at2759"/>
<evidence type="ECO:0000313" key="2">
    <source>
        <dbReference type="EMBL" id="KAA1113210.1"/>
    </source>
</evidence>
<dbReference type="Pfam" id="PF20231">
    <property type="entry name" value="DUF6589"/>
    <property type="match status" value="1"/>
</dbReference>
<dbReference type="EMBL" id="VDEP01000102">
    <property type="protein sequence ID" value="KAA1131789.1"/>
    <property type="molecule type" value="Genomic_DNA"/>
</dbReference>
<evidence type="ECO:0000313" key="4">
    <source>
        <dbReference type="Proteomes" id="UP000324748"/>
    </source>
</evidence>
<dbReference type="EMBL" id="VSWC01000015">
    <property type="protein sequence ID" value="KAA1113210.1"/>
    <property type="molecule type" value="Genomic_DNA"/>
</dbReference>
<evidence type="ECO:0000313" key="3">
    <source>
        <dbReference type="EMBL" id="KAA1131789.1"/>
    </source>
</evidence>
<dbReference type="AlphaFoldDB" id="A0A5B0QJC2"/>
<gene>
    <name evidence="2" type="ORF">PGT21_025182</name>
    <name evidence="3" type="ORF">PGTUg99_025374</name>
</gene>
<protein>
    <recommendedName>
        <fullName evidence="1">DUF6589 domain-containing protein</fullName>
    </recommendedName>
</protein>
<dbReference type="Proteomes" id="UP000325313">
    <property type="component" value="Unassembled WGS sequence"/>
</dbReference>